<name>A0A426ZLS9_ENSVE</name>
<comment type="similarity">
    <text evidence="1">Belongs to the nucleobase:cation symporter-2 (NCS2) (TC 2.A.40) family.</text>
</comment>
<proteinExistence type="inferred from homology"/>
<organism evidence="2 3">
    <name type="scientific">Ensete ventricosum</name>
    <name type="common">Abyssinian banana</name>
    <name type="synonym">Musa ensete</name>
    <dbReference type="NCBI Taxonomy" id="4639"/>
    <lineage>
        <taxon>Eukaryota</taxon>
        <taxon>Viridiplantae</taxon>
        <taxon>Streptophyta</taxon>
        <taxon>Embryophyta</taxon>
        <taxon>Tracheophyta</taxon>
        <taxon>Spermatophyta</taxon>
        <taxon>Magnoliopsida</taxon>
        <taxon>Liliopsida</taxon>
        <taxon>Zingiberales</taxon>
        <taxon>Musaceae</taxon>
        <taxon>Ensete</taxon>
    </lineage>
</organism>
<reference evidence="2 3" key="1">
    <citation type="journal article" date="2014" name="Agronomy (Basel)">
        <title>A Draft Genome Sequence for Ensete ventricosum, the Drought-Tolerant Tree Against Hunger.</title>
        <authorList>
            <person name="Harrison J."/>
            <person name="Moore K.A."/>
            <person name="Paszkiewicz K."/>
            <person name="Jones T."/>
            <person name="Grant M."/>
            <person name="Ambacheew D."/>
            <person name="Muzemil S."/>
            <person name="Studholme D.J."/>
        </authorList>
    </citation>
    <scope>NUCLEOTIDE SEQUENCE [LARGE SCALE GENOMIC DNA]</scope>
</reference>
<accession>A0A426ZLS9</accession>
<dbReference type="EMBL" id="AMZH03006014">
    <property type="protein sequence ID" value="RRT64891.1"/>
    <property type="molecule type" value="Genomic_DNA"/>
</dbReference>
<evidence type="ECO:0000313" key="2">
    <source>
        <dbReference type="EMBL" id="RRT64891.1"/>
    </source>
</evidence>
<evidence type="ECO:0000256" key="1">
    <source>
        <dbReference type="ARBA" id="ARBA00008821"/>
    </source>
</evidence>
<evidence type="ECO:0000313" key="3">
    <source>
        <dbReference type="Proteomes" id="UP000287651"/>
    </source>
</evidence>
<sequence>MPNSIISDGANAIVRSHQAVPNSIISDAANVIVRSRQADKSLVLLQSTGAYKAAARLASATPPPAHVLSRGIGWQFTNMNSMRNLFITGVSIFLGLSVPQYFFKYTSSAQRGPAHTKAEWFNDYINTIFSSPPTVALVVAVFLDNTLDVSGTAGDRGMAWWARFRKFQGDSRNEEFYTLPFNLNRFFPPS</sequence>
<dbReference type="Proteomes" id="UP000287651">
    <property type="component" value="Unassembled WGS sequence"/>
</dbReference>
<protein>
    <submittedName>
        <fullName evidence="2">Uncharacterized protein</fullName>
    </submittedName>
</protein>
<gene>
    <name evidence="2" type="ORF">B296_00017400</name>
</gene>
<dbReference type="PANTHER" id="PTHR11119">
    <property type="entry name" value="XANTHINE-URACIL / VITAMIN C PERMEASE FAMILY MEMBER"/>
    <property type="match status" value="1"/>
</dbReference>
<comment type="caution">
    <text evidence="2">The sequence shown here is derived from an EMBL/GenBank/DDBJ whole genome shotgun (WGS) entry which is preliminary data.</text>
</comment>
<dbReference type="AlphaFoldDB" id="A0A426ZLS9"/>